<dbReference type="CDD" id="cd04301">
    <property type="entry name" value="NAT_SF"/>
    <property type="match status" value="1"/>
</dbReference>
<evidence type="ECO:0000256" key="2">
    <source>
        <dbReference type="ARBA" id="ARBA00023315"/>
    </source>
</evidence>
<dbReference type="Proteomes" id="UP000334019">
    <property type="component" value="Chromosome"/>
</dbReference>
<organism evidence="4 5">
    <name type="scientific">Actinomarinicola tropica</name>
    <dbReference type="NCBI Taxonomy" id="2789776"/>
    <lineage>
        <taxon>Bacteria</taxon>
        <taxon>Bacillati</taxon>
        <taxon>Actinomycetota</taxon>
        <taxon>Acidimicrobiia</taxon>
        <taxon>Acidimicrobiales</taxon>
        <taxon>Iamiaceae</taxon>
        <taxon>Actinomarinicola</taxon>
    </lineage>
</organism>
<dbReference type="PANTHER" id="PTHR43420">
    <property type="entry name" value="ACETYLTRANSFERASE"/>
    <property type="match status" value="1"/>
</dbReference>
<dbReference type="InterPro" id="IPR050680">
    <property type="entry name" value="YpeA/RimI_acetyltransf"/>
</dbReference>
<name>A0A5Q2RRH3_9ACTN</name>
<dbReference type="Pfam" id="PF08445">
    <property type="entry name" value="FR47"/>
    <property type="match status" value="1"/>
</dbReference>
<feature type="domain" description="N-acetyltransferase" evidence="3">
    <location>
        <begin position="113"/>
        <end position="243"/>
    </location>
</feature>
<protein>
    <submittedName>
        <fullName evidence="4">GNAT family N-acetyltransferase</fullName>
    </submittedName>
</protein>
<dbReference type="PROSITE" id="PS51186">
    <property type="entry name" value="GNAT"/>
    <property type="match status" value="1"/>
</dbReference>
<accession>A0A5Q2RRH3</accession>
<gene>
    <name evidence="4" type="ORF">GH723_17510</name>
</gene>
<dbReference type="SUPFAM" id="SSF55729">
    <property type="entry name" value="Acyl-CoA N-acyltransferases (Nat)"/>
    <property type="match status" value="1"/>
</dbReference>
<dbReference type="InterPro" id="IPR013653">
    <property type="entry name" value="GCN5-like_dom"/>
</dbReference>
<evidence type="ECO:0000259" key="3">
    <source>
        <dbReference type="PROSITE" id="PS51186"/>
    </source>
</evidence>
<proteinExistence type="predicted"/>
<evidence type="ECO:0000313" key="4">
    <source>
        <dbReference type="EMBL" id="QGG96747.1"/>
    </source>
</evidence>
<evidence type="ECO:0000256" key="1">
    <source>
        <dbReference type="ARBA" id="ARBA00022679"/>
    </source>
</evidence>
<dbReference type="InterPro" id="IPR016181">
    <property type="entry name" value="Acyl_CoA_acyltransferase"/>
</dbReference>
<dbReference type="KEGG" id="atq:GH723_17510"/>
<dbReference type="InterPro" id="IPR000182">
    <property type="entry name" value="GNAT_dom"/>
</dbReference>
<dbReference type="Gene3D" id="3.40.630.30">
    <property type="match status" value="1"/>
</dbReference>
<dbReference type="GO" id="GO:0016747">
    <property type="term" value="F:acyltransferase activity, transferring groups other than amino-acyl groups"/>
    <property type="evidence" value="ECO:0007669"/>
    <property type="project" value="InterPro"/>
</dbReference>
<evidence type="ECO:0000313" key="5">
    <source>
        <dbReference type="Proteomes" id="UP000334019"/>
    </source>
</evidence>
<keyword evidence="2" id="KW-0012">Acyltransferase</keyword>
<reference evidence="4 5" key="1">
    <citation type="submission" date="2019-11" db="EMBL/GenBank/DDBJ databases">
        <authorList>
            <person name="He Y."/>
        </authorList>
    </citation>
    <scope>NUCLEOTIDE SEQUENCE [LARGE SCALE GENOMIC DNA]</scope>
    <source>
        <strain evidence="4 5">SCSIO 58843</strain>
    </source>
</reference>
<keyword evidence="5" id="KW-1185">Reference proteome</keyword>
<keyword evidence="1 4" id="KW-0808">Transferase</keyword>
<dbReference type="EMBL" id="CP045851">
    <property type="protein sequence ID" value="QGG96747.1"/>
    <property type="molecule type" value="Genomic_DNA"/>
</dbReference>
<dbReference type="AlphaFoldDB" id="A0A5Q2RRH3"/>
<dbReference type="PANTHER" id="PTHR43420:SF3">
    <property type="entry name" value="N-ACETYLTRANSFERASE DOMAIN-CONTAINING PROTEIN"/>
    <property type="match status" value="1"/>
</dbReference>
<sequence length="264" mass="27479">MGRVVGRSPLAATVSGPRDPLDNPVWHALGGAHATLAEVSGRARRYLPDVSIFAGLPDEPTPDDWAALALLVGAGGTATLFRDAVREPLGWERIRTIPVRQMVAVRVVPSLDADAVEMGGADLEEVLDLVAATRPGPFGARTMELGGYVGLRDGAGRLVAVAGHRMRLPGQVEISAVCTAPEVRGQGLGTRLVRHVVARAEEAGDGVFLHASADNVGAIRLYEALGFAHRRAVEAVALRVPGRDRSDAAAAGDEVAIDACSADG</sequence>